<keyword evidence="3 11" id="KW-0894">Sodium channel</keyword>
<feature type="transmembrane region" description="Helical" evidence="12">
    <location>
        <begin position="442"/>
        <end position="465"/>
    </location>
</feature>
<sequence>MDGLAAWLGPGGVSDVLAAVRDGRYQLLISRFADEGALWLITLREVDPYDQPIWCILVIGMAIGLGITLCKQISTLYDHPVKTVTRVTLKNEMVFPAVTICSLNQYIRDRVPDIPIIEKLLLYQSQYANMAKGSGLLNKSLDLDNFTDVSGDDLVKIVRHAAPRLEDVLRQCTWEVHGYNCQDLFRPIQTGYGTCFVFNGPDIEPDQLAKAVSSLSMLRVLVWTHNDKSYYSRVIHGGIKVLIHQPDEMPFPLYQGWYVRPGVAASMALSRSDSKGLPSPFKAFNNGYCVDTTAEGYINPLKRYKIYTEDHCINDCLLENLEALCNCKHYFALGDRPYCSAKQLLSCYIPKSMNLDIADVQHCGCGKECNTVTYGADISYADFATDFVEEQALRDGITFFNHQLRNNIVNLKINFKSLNILEIVQEPELTKMTIIGTVGGQMGLFLGASVLSVTELIELVLLLVLRPMKAWTSKVLKKMNGNKTATEEESSPNSQ</sequence>
<accession>A0AAV3Y4Q4</accession>
<keyword evidence="14" id="KW-1185">Reference proteome</keyword>
<dbReference type="Gene3D" id="2.60.470.10">
    <property type="entry name" value="Acid-sensing ion channels like domains"/>
    <property type="match status" value="1"/>
</dbReference>
<evidence type="ECO:0000256" key="1">
    <source>
        <dbReference type="ARBA" id="ARBA00004141"/>
    </source>
</evidence>
<proteinExistence type="inferred from homology"/>
<keyword evidence="7 11" id="KW-0406">Ion transport</keyword>
<dbReference type="PRINTS" id="PR01078">
    <property type="entry name" value="AMINACHANNEL"/>
</dbReference>
<gene>
    <name evidence="13" type="ORF">PoB_000458500</name>
</gene>
<keyword evidence="10 11" id="KW-0407">Ion channel</keyword>
<keyword evidence="4 11" id="KW-0812">Transmembrane</keyword>
<dbReference type="PANTHER" id="PTHR11690">
    <property type="entry name" value="AMILORIDE-SENSITIVE SODIUM CHANNEL-RELATED"/>
    <property type="match status" value="1"/>
</dbReference>
<dbReference type="Pfam" id="PF00858">
    <property type="entry name" value="ASC"/>
    <property type="match status" value="1"/>
</dbReference>
<dbReference type="Gene3D" id="1.10.287.770">
    <property type="entry name" value="YojJ-like"/>
    <property type="match status" value="1"/>
</dbReference>
<evidence type="ECO:0000256" key="3">
    <source>
        <dbReference type="ARBA" id="ARBA00022461"/>
    </source>
</evidence>
<dbReference type="GO" id="GO:0005886">
    <property type="term" value="C:plasma membrane"/>
    <property type="evidence" value="ECO:0007669"/>
    <property type="project" value="TreeGrafter"/>
</dbReference>
<evidence type="ECO:0000256" key="6">
    <source>
        <dbReference type="ARBA" id="ARBA00023053"/>
    </source>
</evidence>
<comment type="similarity">
    <text evidence="11">Belongs to the amiloride-sensitive sodium channel (TC 1.A.6) family.</text>
</comment>
<evidence type="ECO:0000256" key="2">
    <source>
        <dbReference type="ARBA" id="ARBA00022448"/>
    </source>
</evidence>
<evidence type="ECO:0000256" key="4">
    <source>
        <dbReference type="ARBA" id="ARBA00022692"/>
    </source>
</evidence>
<evidence type="ECO:0000313" key="13">
    <source>
        <dbReference type="EMBL" id="GFN78079.1"/>
    </source>
</evidence>
<organism evidence="13 14">
    <name type="scientific">Plakobranchus ocellatus</name>
    <dbReference type="NCBI Taxonomy" id="259542"/>
    <lineage>
        <taxon>Eukaryota</taxon>
        <taxon>Metazoa</taxon>
        <taxon>Spiralia</taxon>
        <taxon>Lophotrochozoa</taxon>
        <taxon>Mollusca</taxon>
        <taxon>Gastropoda</taxon>
        <taxon>Heterobranchia</taxon>
        <taxon>Euthyneura</taxon>
        <taxon>Panpulmonata</taxon>
        <taxon>Sacoglossa</taxon>
        <taxon>Placobranchoidea</taxon>
        <taxon>Plakobranchidae</taxon>
        <taxon>Plakobranchus</taxon>
    </lineage>
</organism>
<keyword evidence="9 11" id="KW-0739">Sodium transport</keyword>
<evidence type="ECO:0000256" key="11">
    <source>
        <dbReference type="RuleBase" id="RU000679"/>
    </source>
</evidence>
<comment type="caution">
    <text evidence="13">The sequence shown here is derived from an EMBL/GenBank/DDBJ whole genome shotgun (WGS) entry which is preliminary data.</text>
</comment>
<dbReference type="InterPro" id="IPR001873">
    <property type="entry name" value="ENaC"/>
</dbReference>
<dbReference type="GO" id="GO:0015280">
    <property type="term" value="F:ligand-gated sodium channel activity"/>
    <property type="evidence" value="ECO:0007669"/>
    <property type="project" value="TreeGrafter"/>
</dbReference>
<evidence type="ECO:0000256" key="5">
    <source>
        <dbReference type="ARBA" id="ARBA00022989"/>
    </source>
</evidence>
<dbReference type="AlphaFoldDB" id="A0AAV3Y4Q4"/>
<reference evidence="13 14" key="1">
    <citation type="journal article" date="2021" name="Elife">
        <title>Chloroplast acquisition without the gene transfer in kleptoplastic sea slugs, Plakobranchus ocellatus.</title>
        <authorList>
            <person name="Maeda T."/>
            <person name="Takahashi S."/>
            <person name="Yoshida T."/>
            <person name="Shimamura S."/>
            <person name="Takaki Y."/>
            <person name="Nagai Y."/>
            <person name="Toyoda A."/>
            <person name="Suzuki Y."/>
            <person name="Arimoto A."/>
            <person name="Ishii H."/>
            <person name="Satoh N."/>
            <person name="Nishiyama T."/>
            <person name="Hasebe M."/>
            <person name="Maruyama T."/>
            <person name="Minagawa J."/>
            <person name="Obokata J."/>
            <person name="Shigenobu S."/>
        </authorList>
    </citation>
    <scope>NUCLEOTIDE SEQUENCE [LARGE SCALE GENOMIC DNA]</scope>
</reference>
<dbReference type="PANTHER" id="PTHR11690:SF296">
    <property type="entry name" value="DEGENERIN-LIKE PROTEIN DEL-10"/>
    <property type="match status" value="1"/>
</dbReference>
<keyword evidence="5 12" id="KW-1133">Transmembrane helix</keyword>
<dbReference type="Proteomes" id="UP000735302">
    <property type="component" value="Unassembled WGS sequence"/>
</dbReference>
<keyword evidence="2 11" id="KW-0813">Transport</keyword>
<evidence type="ECO:0000256" key="10">
    <source>
        <dbReference type="ARBA" id="ARBA00023303"/>
    </source>
</evidence>
<evidence type="ECO:0000313" key="14">
    <source>
        <dbReference type="Proteomes" id="UP000735302"/>
    </source>
</evidence>
<evidence type="ECO:0000256" key="7">
    <source>
        <dbReference type="ARBA" id="ARBA00023065"/>
    </source>
</evidence>
<comment type="subcellular location">
    <subcellularLocation>
        <location evidence="1">Membrane</location>
        <topology evidence="1">Multi-pass membrane protein</topology>
    </subcellularLocation>
</comment>
<evidence type="ECO:0000256" key="9">
    <source>
        <dbReference type="ARBA" id="ARBA00023201"/>
    </source>
</evidence>
<protein>
    <submittedName>
        <fullName evidence="13">Acid-sensing ion channel 1</fullName>
    </submittedName>
</protein>
<keyword evidence="8 12" id="KW-0472">Membrane</keyword>
<evidence type="ECO:0000256" key="12">
    <source>
        <dbReference type="SAM" id="Phobius"/>
    </source>
</evidence>
<name>A0AAV3Y4Q4_9GAST</name>
<evidence type="ECO:0000256" key="8">
    <source>
        <dbReference type="ARBA" id="ARBA00023136"/>
    </source>
</evidence>
<keyword evidence="6" id="KW-0915">Sodium</keyword>
<dbReference type="EMBL" id="BLXT01000540">
    <property type="protein sequence ID" value="GFN78079.1"/>
    <property type="molecule type" value="Genomic_DNA"/>
</dbReference>